<dbReference type="PROSITE" id="PS52016">
    <property type="entry name" value="TONB_DEPENDENT_REC_3"/>
    <property type="match status" value="1"/>
</dbReference>
<evidence type="ECO:0000256" key="1">
    <source>
        <dbReference type="ARBA" id="ARBA00004571"/>
    </source>
</evidence>
<evidence type="ECO:0000256" key="12">
    <source>
        <dbReference type="RuleBase" id="RU003357"/>
    </source>
</evidence>
<dbReference type="GO" id="GO:0009279">
    <property type="term" value="C:cell outer membrane"/>
    <property type="evidence" value="ECO:0007669"/>
    <property type="project" value="UniProtKB-SubCell"/>
</dbReference>
<dbReference type="HOGENOM" id="CLU_008287_18_5_6"/>
<dbReference type="GO" id="GO:0015344">
    <property type="term" value="F:siderophore uptake transmembrane transporter activity"/>
    <property type="evidence" value="ECO:0007669"/>
    <property type="project" value="TreeGrafter"/>
</dbReference>
<evidence type="ECO:0000256" key="7">
    <source>
        <dbReference type="ARBA" id="ARBA00023077"/>
    </source>
</evidence>
<keyword evidence="6" id="KW-0732">Signal</keyword>
<keyword evidence="9 15" id="KW-0675">Receptor</keyword>
<proteinExistence type="inferred from homology"/>
<evidence type="ECO:0000256" key="10">
    <source>
        <dbReference type="ARBA" id="ARBA00023237"/>
    </source>
</evidence>
<evidence type="ECO:0000313" key="16">
    <source>
        <dbReference type="Proteomes" id="UP000008540"/>
    </source>
</evidence>
<evidence type="ECO:0000313" key="15">
    <source>
        <dbReference type="EMBL" id="AAY91513.1"/>
    </source>
</evidence>
<evidence type="ECO:0000256" key="9">
    <source>
        <dbReference type="ARBA" id="ARBA00023170"/>
    </source>
</evidence>
<dbReference type="PATRIC" id="fig|220664.5.peg.2275"/>
<sequence>MTSVWQSCGGRAWAGMVACPWPIPSPACFPKTLSRRPTMTTPDTFLARDWRAPRRTMSGALLGCLFSPLLLADDSPLTLDRQFVSAPSVESTTVAEMARYGSKVEIIDRQQIERAGPSSDITRVLQMYVPGLYVAPKNGPFDYGTYSLLGGRNDDTLILLDGVRLNNRLYGGLYLDTLPANAIERIEVLKGGQSLLFGTQAVSGVINIVTRSPQTRDVSGEVNLGLDSFMGTSGDARAEQILSNGLGELGLLAYVSHNVSDGYQPFRNSAYNANTRDKKRSYEVTTFGAKAIQGLGDASRLELFYQYSDANLDFARPVNNRKTTNDRIQQIATATFEQRLDEGFSYFVKGHVNDWDTRYTRIDSLDDASLKVRNHNDYWGFTDWGLQAEGKAELDGGHVLVLGTDNQWFKGQDDVLKIDNKQAQANALYTQLRPVFDALPDWHPSLGVRHEKISGGESATVGMLTSLYDLTPHWQLRGQYGSAFKLPNAEQLYANEDYEKGNPDLKPEKSLNAELGLDYKGSLLAGEFNASVSAFHRKIDDLITLDANDVWSNGQGRIKVRGIELDGRWQFSPQWTLQADMTRNLLESRNGVTLSNIPGFFARSRLGFEAPDRMWGVGGAVRYIGQIDSPKNVDYGHYSVVDADAYRYLDTAQQHRLSLLVENLFDRDYSTSMTSTSPSVDNLGRPFTTEVRYTYRF</sequence>
<feature type="domain" description="TonB-dependent receptor plug" evidence="14">
    <location>
        <begin position="102"/>
        <end position="205"/>
    </location>
</feature>
<dbReference type="EMBL" id="CP000076">
    <property type="protein sequence ID" value="AAY91513.1"/>
    <property type="molecule type" value="Genomic_DNA"/>
</dbReference>
<organism evidence="15 16">
    <name type="scientific">Pseudomonas fluorescens (strain ATCC BAA-477 / NRRL B-23932 / Pf-5)</name>
    <dbReference type="NCBI Taxonomy" id="220664"/>
    <lineage>
        <taxon>Bacteria</taxon>
        <taxon>Pseudomonadati</taxon>
        <taxon>Pseudomonadota</taxon>
        <taxon>Gammaproteobacteria</taxon>
        <taxon>Pseudomonadales</taxon>
        <taxon>Pseudomonadaceae</taxon>
        <taxon>Pseudomonas</taxon>
    </lineage>
</organism>
<dbReference type="Gene3D" id="2.170.130.10">
    <property type="entry name" value="TonB-dependent receptor, plug domain"/>
    <property type="match status" value="1"/>
</dbReference>
<evidence type="ECO:0000256" key="11">
    <source>
        <dbReference type="PROSITE-ProRule" id="PRU01360"/>
    </source>
</evidence>
<dbReference type="Pfam" id="PF00593">
    <property type="entry name" value="TonB_dep_Rec_b-barrel"/>
    <property type="match status" value="1"/>
</dbReference>
<gene>
    <name evidence="15" type="ordered locus">PFL_2240</name>
</gene>
<evidence type="ECO:0000256" key="3">
    <source>
        <dbReference type="ARBA" id="ARBA00022448"/>
    </source>
</evidence>
<evidence type="ECO:0000256" key="8">
    <source>
        <dbReference type="ARBA" id="ARBA00023136"/>
    </source>
</evidence>
<name>Q4KEI6_PSEF5</name>
<dbReference type="PANTHER" id="PTHR30069">
    <property type="entry name" value="TONB-DEPENDENT OUTER MEMBRANE RECEPTOR"/>
    <property type="match status" value="1"/>
</dbReference>
<dbReference type="eggNOG" id="COG4206">
    <property type="taxonomic scope" value="Bacteria"/>
</dbReference>
<dbReference type="PANTHER" id="PTHR30069:SF29">
    <property type="entry name" value="HEMOGLOBIN AND HEMOGLOBIN-HAPTOGLOBIN-BINDING PROTEIN 1-RELATED"/>
    <property type="match status" value="1"/>
</dbReference>
<dbReference type="KEGG" id="pfl:PFL_2240"/>
<dbReference type="InterPro" id="IPR000531">
    <property type="entry name" value="Beta-barrel_TonB"/>
</dbReference>
<dbReference type="AlphaFoldDB" id="Q4KEI6"/>
<accession>Q4KEI6</accession>
<keyword evidence="3 11" id="KW-0813">Transport</keyword>
<dbReference type="InterPro" id="IPR012910">
    <property type="entry name" value="Plug_dom"/>
</dbReference>
<feature type="domain" description="TonB-dependent receptor-like beta-barrel" evidence="13">
    <location>
        <begin position="284"/>
        <end position="664"/>
    </location>
</feature>
<dbReference type="Proteomes" id="UP000008540">
    <property type="component" value="Chromosome"/>
</dbReference>
<keyword evidence="8 11" id="KW-0472">Membrane</keyword>
<keyword evidence="10 11" id="KW-0998">Cell outer membrane</keyword>
<dbReference type="InterPro" id="IPR039426">
    <property type="entry name" value="TonB-dep_rcpt-like"/>
</dbReference>
<dbReference type="GO" id="GO:0044718">
    <property type="term" value="P:siderophore transmembrane transport"/>
    <property type="evidence" value="ECO:0007669"/>
    <property type="project" value="TreeGrafter"/>
</dbReference>
<dbReference type="CDD" id="cd01347">
    <property type="entry name" value="ligand_gated_channel"/>
    <property type="match status" value="1"/>
</dbReference>
<comment type="subcellular location">
    <subcellularLocation>
        <location evidence="1 11">Cell outer membrane</location>
        <topology evidence="1 11">Multi-pass membrane protein</topology>
    </subcellularLocation>
</comment>
<protein>
    <submittedName>
        <fullName evidence="15">TonB-dependent outermembrane receptor</fullName>
    </submittedName>
</protein>
<dbReference type="Gene3D" id="2.40.170.20">
    <property type="entry name" value="TonB-dependent receptor, beta-barrel domain"/>
    <property type="match status" value="1"/>
</dbReference>
<evidence type="ECO:0000256" key="4">
    <source>
        <dbReference type="ARBA" id="ARBA00022452"/>
    </source>
</evidence>
<dbReference type="Pfam" id="PF07715">
    <property type="entry name" value="Plug"/>
    <property type="match status" value="1"/>
</dbReference>
<evidence type="ECO:0000256" key="2">
    <source>
        <dbReference type="ARBA" id="ARBA00008143"/>
    </source>
</evidence>
<evidence type="ECO:0000259" key="13">
    <source>
        <dbReference type="Pfam" id="PF00593"/>
    </source>
</evidence>
<evidence type="ECO:0000256" key="5">
    <source>
        <dbReference type="ARBA" id="ARBA00022692"/>
    </source>
</evidence>
<evidence type="ECO:0000259" key="14">
    <source>
        <dbReference type="Pfam" id="PF07715"/>
    </source>
</evidence>
<dbReference type="SUPFAM" id="SSF56935">
    <property type="entry name" value="Porins"/>
    <property type="match status" value="1"/>
</dbReference>
<keyword evidence="4 11" id="KW-1134">Transmembrane beta strand</keyword>
<reference evidence="15 16" key="1">
    <citation type="journal article" date="2005" name="Nat. Biotechnol.">
        <title>Complete genome sequence of the plant commensal Pseudomonas fluorescens Pf-5.</title>
        <authorList>
            <person name="Paulsen I.T."/>
            <person name="Press C.M."/>
            <person name="Ravel J."/>
            <person name="Kobayashi D.Y."/>
            <person name="Myers G.S."/>
            <person name="Mavrodi D.V."/>
            <person name="DeBoy R.T."/>
            <person name="Seshadri R."/>
            <person name="Ren Q."/>
            <person name="Madupu R."/>
            <person name="Dodson R.J."/>
            <person name="Durkin A.S."/>
            <person name="Brinkac L.M."/>
            <person name="Daugherty S.C."/>
            <person name="Sullivan S.A."/>
            <person name="Rosovitz M.J."/>
            <person name="Gwinn M.L."/>
            <person name="Zhou L."/>
            <person name="Schneider D.J."/>
            <person name="Cartinhour S.W."/>
            <person name="Nelson W.C."/>
            <person name="Weidman J."/>
            <person name="Watkins K."/>
            <person name="Tran K."/>
            <person name="Khouri H."/>
            <person name="Pierson E.A."/>
            <person name="Pierson L.S.III."/>
            <person name="Thomashow L.S."/>
            <person name="Loper J.E."/>
        </authorList>
    </citation>
    <scope>NUCLEOTIDE SEQUENCE [LARGE SCALE GENOMIC DNA]</scope>
    <source>
        <strain evidence="16">ATCC BAA-477 / NRRL B-23932 / Pf-5</strain>
    </source>
</reference>
<keyword evidence="7 12" id="KW-0798">TonB box</keyword>
<dbReference type="InterPro" id="IPR036942">
    <property type="entry name" value="Beta-barrel_TonB_sf"/>
</dbReference>
<comment type="similarity">
    <text evidence="2">Belongs to the TonB-dependent receptor family. Hemoglobin/haptoglobin binding protein subfamily.</text>
</comment>
<dbReference type="InterPro" id="IPR037066">
    <property type="entry name" value="Plug_dom_sf"/>
</dbReference>
<dbReference type="STRING" id="220664.PFL_2240"/>
<keyword evidence="5 11" id="KW-0812">Transmembrane</keyword>
<evidence type="ECO:0000256" key="6">
    <source>
        <dbReference type="ARBA" id="ARBA00022729"/>
    </source>
</evidence>